<evidence type="ECO:0000313" key="1">
    <source>
        <dbReference type="EMBL" id="KAF9683148.1"/>
    </source>
</evidence>
<keyword evidence="2" id="KW-1185">Reference proteome</keyword>
<proteinExistence type="predicted"/>
<organism evidence="1 2">
    <name type="scientific">Salix dunnii</name>
    <dbReference type="NCBI Taxonomy" id="1413687"/>
    <lineage>
        <taxon>Eukaryota</taxon>
        <taxon>Viridiplantae</taxon>
        <taxon>Streptophyta</taxon>
        <taxon>Embryophyta</taxon>
        <taxon>Tracheophyta</taxon>
        <taxon>Spermatophyta</taxon>
        <taxon>Magnoliopsida</taxon>
        <taxon>eudicotyledons</taxon>
        <taxon>Gunneridae</taxon>
        <taxon>Pentapetalae</taxon>
        <taxon>rosids</taxon>
        <taxon>fabids</taxon>
        <taxon>Malpighiales</taxon>
        <taxon>Salicaceae</taxon>
        <taxon>Saliceae</taxon>
        <taxon>Salix</taxon>
    </lineage>
</organism>
<name>A0A835K6X4_9ROSI</name>
<evidence type="ECO:0000313" key="2">
    <source>
        <dbReference type="Proteomes" id="UP000657918"/>
    </source>
</evidence>
<dbReference type="Proteomes" id="UP000657918">
    <property type="component" value="Unassembled WGS sequence"/>
</dbReference>
<protein>
    <submittedName>
        <fullName evidence="1">Uncharacterized protein</fullName>
    </submittedName>
</protein>
<dbReference type="EMBL" id="JADGMS010000005">
    <property type="protein sequence ID" value="KAF9683148.1"/>
    <property type="molecule type" value="Genomic_DNA"/>
</dbReference>
<accession>A0A835K6X4</accession>
<gene>
    <name evidence="1" type="ORF">SADUNF_Sadunf05G0182300</name>
</gene>
<sequence length="85" mass="9751">MQLVKEGRLGCILLWLTCKNQLVRNGLVRLAADKKAYEESLRREEKSQSKTKRIGMLFEVKKMKNSIEVYVLVGQKGKNNVSLLV</sequence>
<dbReference type="AlphaFoldDB" id="A0A835K6X4"/>
<comment type="caution">
    <text evidence="1">The sequence shown here is derived from an EMBL/GenBank/DDBJ whole genome shotgun (WGS) entry which is preliminary data.</text>
</comment>
<reference evidence="1 2" key="1">
    <citation type="submission" date="2020-10" db="EMBL/GenBank/DDBJ databases">
        <title>Plant Genome Project.</title>
        <authorList>
            <person name="Zhang R.-G."/>
        </authorList>
    </citation>
    <scope>NUCLEOTIDE SEQUENCE [LARGE SCALE GENOMIC DNA]</scope>
    <source>
        <strain evidence="1">FAFU-HL-1</strain>
        <tissue evidence="1">Leaf</tissue>
    </source>
</reference>